<feature type="compositionally biased region" description="Basic and acidic residues" evidence="11">
    <location>
        <begin position="1645"/>
        <end position="1667"/>
    </location>
</feature>
<dbReference type="InterPro" id="IPR000313">
    <property type="entry name" value="PWWP_dom"/>
</dbReference>
<dbReference type="InterPro" id="IPR002999">
    <property type="entry name" value="Tudor"/>
</dbReference>
<dbReference type="PROSITE" id="PS51805">
    <property type="entry name" value="EPHD"/>
    <property type="match status" value="1"/>
</dbReference>
<dbReference type="CDD" id="cd00084">
    <property type="entry name" value="HMG-box_SF"/>
    <property type="match status" value="1"/>
</dbReference>
<keyword evidence="5 9" id="KW-0863">Zinc-finger</keyword>
<feature type="compositionally biased region" description="Low complexity" evidence="11">
    <location>
        <begin position="524"/>
        <end position="539"/>
    </location>
</feature>
<dbReference type="InterPro" id="IPR001965">
    <property type="entry name" value="Znf_PHD"/>
</dbReference>
<evidence type="ECO:0000313" key="19">
    <source>
        <dbReference type="Proteomes" id="UP001438707"/>
    </source>
</evidence>
<feature type="region of interest" description="Disordered" evidence="11">
    <location>
        <begin position="1098"/>
        <end position="1245"/>
    </location>
</feature>
<dbReference type="InterPro" id="IPR046341">
    <property type="entry name" value="SET_dom_sf"/>
</dbReference>
<dbReference type="GO" id="GO:0005634">
    <property type="term" value="C:nucleus"/>
    <property type="evidence" value="ECO:0007669"/>
    <property type="project" value="UniProtKB-UniRule"/>
</dbReference>
<dbReference type="Pfam" id="PF00855">
    <property type="entry name" value="PWWP"/>
    <property type="match status" value="1"/>
</dbReference>
<dbReference type="PROSITE" id="PS50016">
    <property type="entry name" value="ZF_PHD_2"/>
    <property type="match status" value="2"/>
</dbReference>
<keyword evidence="19" id="KW-1185">Reference proteome</keyword>
<dbReference type="CDD" id="cd10518">
    <property type="entry name" value="SET_SETD1-like"/>
    <property type="match status" value="1"/>
</dbReference>
<dbReference type="InterPro" id="IPR000770">
    <property type="entry name" value="SAND_dom"/>
</dbReference>
<dbReference type="SUPFAM" id="SSF63763">
    <property type="entry name" value="SAND domain-like"/>
    <property type="match status" value="2"/>
</dbReference>
<dbReference type="GO" id="GO:0006357">
    <property type="term" value="P:regulation of transcription by RNA polymerase II"/>
    <property type="evidence" value="ECO:0007669"/>
    <property type="project" value="TreeGrafter"/>
</dbReference>
<feature type="compositionally biased region" description="Polar residues" evidence="11">
    <location>
        <begin position="2017"/>
        <end position="2026"/>
    </location>
</feature>
<feature type="compositionally biased region" description="Basic and acidic residues" evidence="11">
    <location>
        <begin position="1850"/>
        <end position="1879"/>
    </location>
</feature>
<feature type="compositionally biased region" description="Basic and acidic residues" evidence="11">
    <location>
        <begin position="2421"/>
        <end position="2432"/>
    </location>
</feature>
<feature type="compositionally biased region" description="Basic and acidic residues" evidence="11">
    <location>
        <begin position="907"/>
        <end position="919"/>
    </location>
</feature>
<dbReference type="PANTHER" id="PTHR13793:SF107">
    <property type="entry name" value="BROMODOMAIN-CONTAINING PROTEIN HOMOLOG"/>
    <property type="match status" value="1"/>
</dbReference>
<evidence type="ECO:0000259" key="14">
    <source>
        <dbReference type="PROSITE" id="PS50280"/>
    </source>
</evidence>
<feature type="region of interest" description="Disordered" evidence="11">
    <location>
        <begin position="1990"/>
        <end position="2030"/>
    </location>
</feature>
<evidence type="ECO:0000256" key="4">
    <source>
        <dbReference type="ARBA" id="ARBA00022723"/>
    </source>
</evidence>
<evidence type="ECO:0000259" key="13">
    <source>
        <dbReference type="PROSITE" id="PS50118"/>
    </source>
</evidence>
<dbReference type="Gene3D" id="1.10.30.10">
    <property type="entry name" value="High mobility group box domain"/>
    <property type="match status" value="1"/>
</dbReference>
<evidence type="ECO:0000256" key="8">
    <source>
        <dbReference type="ARBA" id="ARBA00023242"/>
    </source>
</evidence>
<dbReference type="SUPFAM" id="SSF57903">
    <property type="entry name" value="FYVE/PHD zinc finger"/>
    <property type="match status" value="2"/>
</dbReference>
<evidence type="ECO:0000256" key="2">
    <source>
        <dbReference type="ARBA" id="ARBA00022679"/>
    </source>
</evidence>
<evidence type="ECO:0000313" key="18">
    <source>
        <dbReference type="EMBL" id="KAK9820799.1"/>
    </source>
</evidence>
<evidence type="ECO:0000256" key="1">
    <source>
        <dbReference type="ARBA" id="ARBA00022603"/>
    </source>
</evidence>
<evidence type="ECO:0000259" key="15">
    <source>
        <dbReference type="PROSITE" id="PS50864"/>
    </source>
</evidence>
<dbReference type="InterPro" id="IPR011011">
    <property type="entry name" value="Znf_FYVE_PHD"/>
</dbReference>
<dbReference type="SUPFAM" id="SSF82199">
    <property type="entry name" value="SET domain"/>
    <property type="match status" value="1"/>
</dbReference>
<feature type="region of interest" description="Disordered" evidence="11">
    <location>
        <begin position="817"/>
        <end position="919"/>
    </location>
</feature>
<feature type="region of interest" description="Disordered" evidence="11">
    <location>
        <begin position="2088"/>
        <end position="2122"/>
    </location>
</feature>
<dbReference type="InterPro" id="IPR003616">
    <property type="entry name" value="Post-SET_dom"/>
</dbReference>
<dbReference type="Pfam" id="PF00856">
    <property type="entry name" value="SET"/>
    <property type="match status" value="1"/>
</dbReference>
<keyword evidence="6" id="KW-0862">Zinc</keyword>
<feature type="DNA-binding region" description="HMG box" evidence="10">
    <location>
        <begin position="251"/>
        <end position="320"/>
    </location>
</feature>
<dbReference type="SUPFAM" id="SSF63748">
    <property type="entry name" value="Tudor/PWWP/MBT"/>
    <property type="match status" value="2"/>
</dbReference>
<dbReference type="InterPro" id="IPR019787">
    <property type="entry name" value="Znf_PHD-finger"/>
</dbReference>
<evidence type="ECO:0000256" key="11">
    <source>
        <dbReference type="SAM" id="MobiDB-lite"/>
    </source>
</evidence>
<dbReference type="Gene3D" id="2.170.270.10">
    <property type="entry name" value="SET domain"/>
    <property type="match status" value="1"/>
</dbReference>
<feature type="domain" description="Post-SET" evidence="16">
    <location>
        <begin position="2625"/>
        <end position="2641"/>
    </location>
</feature>
<keyword evidence="4" id="KW-0479">Metal-binding</keyword>
<feature type="compositionally biased region" description="Low complexity" evidence="11">
    <location>
        <begin position="361"/>
        <end position="375"/>
    </location>
</feature>
<sequence>MGEEVVYPLDQFAVDELVLARNVNREEPFWPAIVVDPAKQAPERVRRQMQPDRLCVMFYGPAANKVRPRDFCWAQEGDVLPLSDYLDDLQSQHAIRKDRDGAFTQAIEEVHLVEAGFREPLIGAMAADREDGEPASDVPACTSCCIALNEHEIENRLQYNGRCGNCQRLYAKDKYCRVCDKVWMPTDKNMVGCDECDFWIHDHCDEQAKLALKNTSSDKPYFCPVCRGKREAAGKLAALNEAQAALTDAQPRKPSSAYKLFASEIQKQYSRDAGRGAELRDLSKVVGDTWRGLRPKEREHYEQKARKETARYLSERRQYDDLQRMYTEMHSSAFHAGLLEQKPELKPNKGRPPKRPAEQDSPAPSAKRPAPSGPSRGPPKIPAKVRVLCGTTHGLFMPVKRRVQCECEHCLQKPESQREFSPTQFEAHCGAGAAKKWKASLRIIPGGAPDVSSSGNPVQIGRWLVSKGLEKSAAKPSTDDPAISDVSGQESGAVSGMSGHFSTADGPLRPSAKPNGRAAGKTTSLLSRQPSPSPSAALGLSSARDFGAEQRAEKASTHAPWLSILLGEHQPIKVRWAGDRCSICDSDMDFDFDQLVSCDMCGITVHQSCYGVPELPGVDDMWLCRACELKEEGKPTPQCCLCPIEGGALKPTTVPSLWCHAACMQWIPEVTVDNVSLMEPVSHITAIQKERWDLLCCICRQRVGAKVQCTSCYAAYHPLCARAAGLHMEIVDGPEGADQAVRLISYCPKHCTAHPELSGIQIVKEEEEQKNAEGCVHGLWNAQPFPPPDSVPLPNCNAGCARAQPLKGWVRSFHGTGVGTSTNDGFWIPGPPPGKEASPEPLPPPPPKEKKGPRKIGQKPKATPTAGVGGSKVTRSGSGRAPTAVADGKEEGEPRPKPAPARRSKPARKDDAEDGPPKFEKLLELPEGVPEDVRITCNGHAGLMNVRTQRILAGTAEMSASRFEHVCGKGDAKKWKTSIWTEGPEGEPEESMQDWLTERGLDRKTLQGLAANVAAVEEYEAHAYGEVQACMQHMLGIFAPPQEPESEALAAAKRPCEAAAAAASTTLPGTAAVLPDASAADIQAGAAGQRMEEALPNITNVGGGASADIDTRGPGQSGRPLADCNPGDQAAGRLSEAPSSHAHPGLHSSPRDIDPVQHLPLPIALTSPPATSRSQLEGPHADPGSGDVHHRGADSSSHDRTTTHAAAAASESRPGKAAPSTTASQQPPSSRSPADGHHSTGDNRLHEGAATSTAAAFKLPYSDRPPAGASILWDAIKKEAPVASPTRDALKQEAGQSEAMGSSHASRQSMRDQSCRNEARGSCKHPVAKTHEPASVPSKLLPTEQPLCNEVTGSSKSISSEASKQVAHMGPPHHHPRGGEESPHLSSAAADTPMQHQGASDKRPAQVLHNGRTLDNGHEPLQVLGSRISTPHHHPVAASASDNGYGAHGAASSNACQHSSGIGTFTSNPVPPQQPEPFSQASRQTETHPLGPSPSASYGFPYAHESFLPEDPMRSAKQLAIAQIQGMSMQMPSSRTCLMDDSTGGGLYRHHRPIKQEASPGNPLGTSLVTSAHTEDLQRSHGSHGSHLLRQYPAHVRKRSGFPDEQDPPSWGSALSGPFSADKQPSALRGRNSGDAGLPHSIGKSPEEHRLSSEGHDSADLLDDRGHKGSTAAGQSAPPNGRQADGDSLEPEEIGAGGLAPSASLQSRPSRSRQPSTSYHHADAGQSSQEPSFGGRRSRQSSRAPSSERGGQTSREPLSEGLVNAPAAVACSHEPISTPKQELPSASGGVPPQLDRGAHGSSAEAASAGAVDGALEPAESQAKKPPSAGAATEALEPSQSHHRTPFADARPSEDVSRALKNETEGHARPEPAAKRRKVEEEEGQEGPPKEPQGPVPMLVELCSEQQQNSADQRPHGEFSKEKTQRQGQRCGLYWPLDDEWYAAMVHEHESETGRHRIVYEADSQEEWVDLSVEGRAGRLKWVGVAPSHLPSTTKTPVLPRRPASGLASGRASPADLASNSQHSSGDQPKGAEAVGLRIGVYWPGDGCFYSGTVSSFDEPSGCHCIAYDDNENDWLLLVNEKVKWLDQDRPQVERPATPSLSNQPDSKPPSEAETAEQGKQAVAKGDLPARVPCLCNGLRGEFDIAKACVILEGRECTPTEFERLAGKASSKKWKSSLRIDKGGGVPGRTMGDWLVEAGIDEAKAARPRAPTLDAVRRRQGAAKQKSSLLGSDRPQGAQAHREGCLCVICKQSRRSGRSWAGMAGSAGGRPVSTGKPTLWLPSSGGAGGQPAVPIISAPRGAHLGPRTRFGKRAFVLATPHLAGGSRGHQLAEIPESRMWEPTEWDQAHAPAPKPVPEEAPSTSGKAKAVKVEPPASSAPKARPPPTVRGGPGSGDHPRPGKAYRDGNARFVRLGEIAKSDVMDAEPSSERLAHIRSSPSSPWQSQAAQVSDAVLEADACNQVDNAVAAGIVPGAKASAAKQQAKGQTLKERLASCRASERERLAFGKSGIHGWGLFARRALKQDSMIIEYRGDVVTRTVSELREHQYRAAGIDCYLFNINDELVVDATMRGTIGRFTNHCCSPSMYTKVLELDGQPHLVFFARADVKPGQELTYDYRFKEEEGASKLPCMCGAPNCRQTLN</sequence>
<keyword evidence="10" id="KW-0238">DNA-binding</keyword>
<dbReference type="PROSITE" id="PS50868">
    <property type="entry name" value="POST_SET"/>
    <property type="match status" value="1"/>
</dbReference>
<dbReference type="GO" id="GO:0032259">
    <property type="term" value="P:methylation"/>
    <property type="evidence" value="ECO:0007669"/>
    <property type="project" value="UniProtKB-KW"/>
</dbReference>
<name>A0AAW1QHE3_9CHLO</name>
<dbReference type="GO" id="GO:0008270">
    <property type="term" value="F:zinc ion binding"/>
    <property type="evidence" value="ECO:0007669"/>
    <property type="project" value="UniProtKB-KW"/>
</dbReference>
<dbReference type="SMART" id="SM00508">
    <property type="entry name" value="PostSET"/>
    <property type="match status" value="1"/>
</dbReference>
<keyword evidence="3" id="KW-0949">S-adenosyl-L-methionine</keyword>
<dbReference type="Proteomes" id="UP001438707">
    <property type="component" value="Unassembled WGS sequence"/>
</dbReference>
<feature type="domain" description="SAND" evidence="15">
    <location>
        <begin position="2144"/>
        <end position="2200"/>
    </location>
</feature>
<feature type="compositionally biased region" description="Pro residues" evidence="11">
    <location>
        <begin position="829"/>
        <end position="846"/>
    </location>
</feature>
<feature type="compositionally biased region" description="Low complexity" evidence="11">
    <location>
        <begin position="1354"/>
        <end position="1363"/>
    </location>
</feature>
<dbReference type="EMBL" id="JALJOS010000043">
    <property type="protein sequence ID" value="KAK9820799.1"/>
    <property type="molecule type" value="Genomic_DNA"/>
</dbReference>
<dbReference type="PROSITE" id="PS50118">
    <property type="entry name" value="HMG_BOX_2"/>
    <property type="match status" value="1"/>
</dbReference>
<feature type="compositionally biased region" description="Basic and acidic residues" evidence="11">
    <location>
        <begin position="887"/>
        <end position="896"/>
    </location>
</feature>
<feature type="compositionally biased region" description="Polar residues" evidence="11">
    <location>
        <begin position="1299"/>
        <end position="1308"/>
    </location>
</feature>
<evidence type="ECO:0000256" key="7">
    <source>
        <dbReference type="ARBA" id="ARBA00022853"/>
    </source>
</evidence>
<gene>
    <name evidence="18" type="ORF">WJX74_005193</name>
</gene>
<feature type="domain" description="SAND" evidence="15">
    <location>
        <begin position="361"/>
        <end position="471"/>
    </location>
</feature>
<feature type="domain" description="PHD-type" evidence="12">
    <location>
        <begin position="173"/>
        <end position="229"/>
    </location>
</feature>
<dbReference type="InterPro" id="IPR042011">
    <property type="entry name" value="ATX3/4/5_PHD"/>
</dbReference>
<feature type="compositionally biased region" description="Basic and acidic residues" evidence="11">
    <location>
        <begin position="1309"/>
        <end position="1321"/>
    </location>
</feature>
<evidence type="ECO:0000259" key="12">
    <source>
        <dbReference type="PROSITE" id="PS50016"/>
    </source>
</evidence>
<feature type="domain" description="SET" evidence="14">
    <location>
        <begin position="2501"/>
        <end position="2617"/>
    </location>
</feature>
<feature type="region of interest" description="Disordered" evidence="11">
    <location>
        <begin position="2209"/>
        <end position="2236"/>
    </location>
</feature>
<feature type="compositionally biased region" description="Low complexity" evidence="11">
    <location>
        <begin position="1699"/>
        <end position="1716"/>
    </location>
</feature>
<dbReference type="InterPro" id="IPR050701">
    <property type="entry name" value="Histone_Mod_Regulator"/>
</dbReference>
<feature type="compositionally biased region" description="Low complexity" evidence="11">
    <location>
        <begin position="1203"/>
        <end position="1233"/>
    </location>
</feature>
<keyword evidence="8 10" id="KW-0539">Nucleus</keyword>
<dbReference type="Pfam" id="PF13831">
    <property type="entry name" value="PHD_2"/>
    <property type="match status" value="1"/>
</dbReference>
<feature type="compositionally biased region" description="Basic and acidic residues" evidence="11">
    <location>
        <begin position="1187"/>
        <end position="1202"/>
    </location>
</feature>
<dbReference type="InterPro" id="IPR034732">
    <property type="entry name" value="EPHD"/>
</dbReference>
<keyword evidence="1" id="KW-0489">Methyltransferase</keyword>
<dbReference type="InterPro" id="IPR010919">
    <property type="entry name" value="SAND-like_dom_sf"/>
</dbReference>
<dbReference type="CDD" id="cd20404">
    <property type="entry name" value="Tudor_Agenet_AtEML-like"/>
    <property type="match status" value="2"/>
</dbReference>
<feature type="compositionally biased region" description="Low complexity" evidence="11">
    <location>
        <begin position="1799"/>
        <end position="1814"/>
    </location>
</feature>
<feature type="region of interest" description="Disordered" evidence="11">
    <location>
        <begin position="1431"/>
        <end position="1504"/>
    </location>
</feature>
<dbReference type="InterPro" id="IPR013083">
    <property type="entry name" value="Znf_RING/FYVE/PHD"/>
</dbReference>
<feature type="region of interest" description="Disordered" evidence="11">
    <location>
        <begin position="471"/>
        <end position="539"/>
    </location>
</feature>
<feature type="region of interest" description="Disordered" evidence="11">
    <location>
        <begin position="1599"/>
        <end position="1928"/>
    </location>
</feature>
<feature type="domain" description="HMG box" evidence="13">
    <location>
        <begin position="251"/>
        <end position="320"/>
    </location>
</feature>
<feature type="region of interest" description="Disordered" evidence="11">
    <location>
        <begin position="337"/>
        <end position="382"/>
    </location>
</feature>
<dbReference type="Pfam" id="PF01342">
    <property type="entry name" value="SAND"/>
    <property type="match status" value="2"/>
</dbReference>
<keyword evidence="2" id="KW-0808">Transferase</keyword>
<dbReference type="SMART" id="SM00333">
    <property type="entry name" value="TUDOR"/>
    <property type="match status" value="2"/>
</dbReference>
<evidence type="ECO:0000256" key="3">
    <source>
        <dbReference type="ARBA" id="ARBA00022691"/>
    </source>
</evidence>
<evidence type="ECO:0000256" key="6">
    <source>
        <dbReference type="ARBA" id="ARBA00022833"/>
    </source>
</evidence>
<dbReference type="Pfam" id="PF00505">
    <property type="entry name" value="HMG_box"/>
    <property type="match status" value="1"/>
</dbReference>
<feature type="region of interest" description="Disordered" evidence="11">
    <location>
        <begin position="2421"/>
        <end position="2442"/>
    </location>
</feature>
<evidence type="ECO:0000256" key="9">
    <source>
        <dbReference type="PROSITE-ProRule" id="PRU00146"/>
    </source>
</evidence>
<dbReference type="Gene3D" id="3.10.390.10">
    <property type="entry name" value="SAND domain-like"/>
    <property type="match status" value="2"/>
</dbReference>
<feature type="domain" description="PHD-type" evidence="17">
    <location>
        <begin position="636"/>
        <end position="751"/>
    </location>
</feature>
<dbReference type="CDD" id="cd15495">
    <property type="entry name" value="PHD_ATX3_4_5_like"/>
    <property type="match status" value="1"/>
</dbReference>
<dbReference type="GO" id="GO:0008168">
    <property type="term" value="F:methyltransferase activity"/>
    <property type="evidence" value="ECO:0007669"/>
    <property type="project" value="UniProtKB-KW"/>
</dbReference>
<protein>
    <submittedName>
        <fullName evidence="18">Uncharacterized protein</fullName>
    </submittedName>
</protein>
<feature type="region of interest" description="Disordered" evidence="11">
    <location>
        <begin position="1283"/>
        <end position="1404"/>
    </location>
</feature>
<proteinExistence type="predicted"/>
<feature type="compositionally biased region" description="Basic and acidic residues" evidence="11">
    <location>
        <begin position="1912"/>
        <end position="1924"/>
    </location>
</feature>
<dbReference type="PROSITE" id="PS50864">
    <property type="entry name" value="SAND"/>
    <property type="match status" value="2"/>
</dbReference>
<organism evidence="18 19">
    <name type="scientific">Apatococcus lobatus</name>
    <dbReference type="NCBI Taxonomy" id="904363"/>
    <lineage>
        <taxon>Eukaryota</taxon>
        <taxon>Viridiplantae</taxon>
        <taxon>Chlorophyta</taxon>
        <taxon>core chlorophytes</taxon>
        <taxon>Trebouxiophyceae</taxon>
        <taxon>Chlorellales</taxon>
        <taxon>Chlorellaceae</taxon>
        <taxon>Apatococcus</taxon>
    </lineage>
</organism>
<keyword evidence="7" id="KW-0156">Chromatin regulator</keyword>
<dbReference type="SMART" id="SM00249">
    <property type="entry name" value="PHD"/>
    <property type="match status" value="3"/>
</dbReference>
<dbReference type="Gene3D" id="2.30.30.140">
    <property type="match status" value="2"/>
</dbReference>
<feature type="region of interest" description="Disordered" evidence="11">
    <location>
        <begin position="2344"/>
        <end position="2405"/>
    </location>
</feature>
<comment type="caution">
    <text evidence="18">The sequence shown here is derived from an EMBL/GenBank/DDBJ whole genome shotgun (WGS) entry which is preliminary data.</text>
</comment>
<feature type="domain" description="PHD-type" evidence="12">
    <location>
        <begin position="578"/>
        <end position="630"/>
    </location>
</feature>
<reference evidence="18 19" key="1">
    <citation type="journal article" date="2024" name="Nat. Commun.">
        <title>Phylogenomics reveals the evolutionary origins of lichenization in chlorophyte algae.</title>
        <authorList>
            <person name="Puginier C."/>
            <person name="Libourel C."/>
            <person name="Otte J."/>
            <person name="Skaloud P."/>
            <person name="Haon M."/>
            <person name="Grisel S."/>
            <person name="Petersen M."/>
            <person name="Berrin J.G."/>
            <person name="Delaux P.M."/>
            <person name="Dal Grande F."/>
            <person name="Keller J."/>
        </authorList>
    </citation>
    <scope>NUCLEOTIDE SEQUENCE [LARGE SCALE GENOMIC DNA]</scope>
    <source>
        <strain evidence="18 19">SAG 2145</strain>
    </source>
</reference>
<dbReference type="GO" id="GO:0003677">
    <property type="term" value="F:DNA binding"/>
    <property type="evidence" value="ECO:0007669"/>
    <property type="project" value="UniProtKB-UniRule"/>
</dbReference>
<feature type="compositionally biased region" description="Basic and acidic residues" evidence="11">
    <location>
        <begin position="2395"/>
        <end position="2405"/>
    </location>
</feature>
<dbReference type="InterPro" id="IPR019786">
    <property type="entry name" value="Zinc_finger_PHD-type_CS"/>
</dbReference>
<accession>A0AAW1QHE3</accession>
<dbReference type="Gene3D" id="3.30.40.10">
    <property type="entry name" value="Zinc/RING finger domain, C3HC4 (zinc finger)"/>
    <property type="match status" value="3"/>
</dbReference>
<dbReference type="PANTHER" id="PTHR13793">
    <property type="entry name" value="PHD FINGER PROTEINS"/>
    <property type="match status" value="1"/>
</dbReference>
<dbReference type="SMART" id="SM00398">
    <property type="entry name" value="HMG"/>
    <property type="match status" value="1"/>
</dbReference>
<evidence type="ECO:0000259" key="16">
    <source>
        <dbReference type="PROSITE" id="PS50868"/>
    </source>
</evidence>
<dbReference type="PROSITE" id="PS01359">
    <property type="entry name" value="ZF_PHD_1"/>
    <property type="match status" value="1"/>
</dbReference>
<dbReference type="GO" id="GO:0140993">
    <property type="term" value="F:histone modifying activity"/>
    <property type="evidence" value="ECO:0007669"/>
    <property type="project" value="UniProtKB-ARBA"/>
</dbReference>
<evidence type="ECO:0000259" key="17">
    <source>
        <dbReference type="PROSITE" id="PS51805"/>
    </source>
</evidence>
<feature type="compositionally biased region" description="Polar residues" evidence="11">
    <location>
        <begin position="1451"/>
        <end position="1468"/>
    </location>
</feature>
<dbReference type="Pfam" id="PF13832">
    <property type="entry name" value="zf-HC5HC2H_2"/>
    <property type="match status" value="1"/>
</dbReference>
<dbReference type="InterPro" id="IPR036910">
    <property type="entry name" value="HMG_box_dom_sf"/>
</dbReference>
<dbReference type="InterPro" id="IPR001214">
    <property type="entry name" value="SET_dom"/>
</dbReference>
<evidence type="ECO:0000256" key="5">
    <source>
        <dbReference type="ARBA" id="ARBA00022771"/>
    </source>
</evidence>
<evidence type="ECO:0000256" key="10">
    <source>
        <dbReference type="PROSITE-ProRule" id="PRU00267"/>
    </source>
</evidence>
<dbReference type="SUPFAM" id="SSF47095">
    <property type="entry name" value="HMG-box"/>
    <property type="match status" value="1"/>
</dbReference>
<dbReference type="PROSITE" id="PS50280">
    <property type="entry name" value="SET"/>
    <property type="match status" value="1"/>
</dbReference>
<dbReference type="SMART" id="SM00317">
    <property type="entry name" value="SET"/>
    <property type="match status" value="1"/>
</dbReference>
<feature type="compositionally biased region" description="Basic and acidic residues" evidence="11">
    <location>
        <begin position="1234"/>
        <end position="1245"/>
    </location>
</feature>
<dbReference type="InterPro" id="IPR009071">
    <property type="entry name" value="HMG_box_dom"/>
</dbReference>